<dbReference type="Proteomes" id="UP000325315">
    <property type="component" value="Unassembled WGS sequence"/>
</dbReference>
<sequence>MKEWLRMLIFYNGLDSNLRSSLDSASRGVLMNHTYPNERLSYNPKPPTVKVISEGDKYQQILEKLNLLEMTVRPLITDSARGYGSHFERQPEEVDYLSNRGGNPYSNTYNLDWKIMQT</sequence>
<evidence type="ECO:0000313" key="2">
    <source>
        <dbReference type="Proteomes" id="UP000325315"/>
    </source>
</evidence>
<keyword evidence="2" id="KW-1185">Reference proteome</keyword>
<reference evidence="2" key="1">
    <citation type="journal article" date="2019" name="Plant Biotechnol. J.">
        <title>Genome sequencing of the Australian wild diploid species Gossypium australe highlights disease resistance and delayed gland morphogenesis.</title>
        <authorList>
            <person name="Cai Y."/>
            <person name="Cai X."/>
            <person name="Wang Q."/>
            <person name="Wang P."/>
            <person name="Zhang Y."/>
            <person name="Cai C."/>
            <person name="Xu Y."/>
            <person name="Wang K."/>
            <person name="Zhou Z."/>
            <person name="Wang C."/>
            <person name="Geng S."/>
            <person name="Li B."/>
            <person name="Dong Q."/>
            <person name="Hou Y."/>
            <person name="Wang H."/>
            <person name="Ai P."/>
            <person name="Liu Z."/>
            <person name="Yi F."/>
            <person name="Sun M."/>
            <person name="An G."/>
            <person name="Cheng J."/>
            <person name="Zhang Y."/>
            <person name="Shi Q."/>
            <person name="Xie Y."/>
            <person name="Shi X."/>
            <person name="Chang Y."/>
            <person name="Huang F."/>
            <person name="Chen Y."/>
            <person name="Hong S."/>
            <person name="Mi L."/>
            <person name="Sun Q."/>
            <person name="Zhang L."/>
            <person name="Zhou B."/>
            <person name="Peng R."/>
            <person name="Zhang X."/>
            <person name="Liu F."/>
        </authorList>
    </citation>
    <scope>NUCLEOTIDE SEQUENCE [LARGE SCALE GENOMIC DNA]</scope>
    <source>
        <strain evidence="2">cv. PA1801</strain>
    </source>
</reference>
<dbReference type="EMBL" id="SMMG02000007">
    <property type="protein sequence ID" value="KAA3465728.1"/>
    <property type="molecule type" value="Genomic_DNA"/>
</dbReference>
<comment type="caution">
    <text evidence="1">The sequence shown here is derived from an EMBL/GenBank/DDBJ whole genome shotgun (WGS) entry which is preliminary data.</text>
</comment>
<accession>A0A5B6V976</accession>
<protein>
    <submittedName>
        <fullName evidence="1">Uncharacterized protein</fullName>
    </submittedName>
</protein>
<gene>
    <name evidence="1" type="ORF">EPI10_000869</name>
</gene>
<name>A0A5B6V976_9ROSI</name>
<organism evidence="1 2">
    <name type="scientific">Gossypium australe</name>
    <dbReference type="NCBI Taxonomy" id="47621"/>
    <lineage>
        <taxon>Eukaryota</taxon>
        <taxon>Viridiplantae</taxon>
        <taxon>Streptophyta</taxon>
        <taxon>Embryophyta</taxon>
        <taxon>Tracheophyta</taxon>
        <taxon>Spermatophyta</taxon>
        <taxon>Magnoliopsida</taxon>
        <taxon>eudicotyledons</taxon>
        <taxon>Gunneridae</taxon>
        <taxon>Pentapetalae</taxon>
        <taxon>rosids</taxon>
        <taxon>malvids</taxon>
        <taxon>Malvales</taxon>
        <taxon>Malvaceae</taxon>
        <taxon>Malvoideae</taxon>
        <taxon>Gossypium</taxon>
    </lineage>
</organism>
<dbReference type="OrthoDB" id="1305902at2759"/>
<proteinExistence type="predicted"/>
<dbReference type="AlphaFoldDB" id="A0A5B6V976"/>
<evidence type="ECO:0000313" key="1">
    <source>
        <dbReference type="EMBL" id="KAA3465728.1"/>
    </source>
</evidence>